<dbReference type="InterPro" id="IPR036513">
    <property type="entry name" value="STAS_dom_sf"/>
</dbReference>
<evidence type="ECO:0000256" key="2">
    <source>
        <dbReference type="ARBA" id="ARBA00022692"/>
    </source>
</evidence>
<feature type="domain" description="STAS" evidence="6">
    <location>
        <begin position="459"/>
        <end position="572"/>
    </location>
</feature>
<evidence type="ECO:0000256" key="5">
    <source>
        <dbReference type="SAM" id="Phobius"/>
    </source>
</evidence>
<evidence type="ECO:0000259" key="6">
    <source>
        <dbReference type="PROSITE" id="PS50801"/>
    </source>
</evidence>
<proteinExistence type="predicted"/>
<feature type="transmembrane region" description="Helical" evidence="5">
    <location>
        <begin position="275"/>
        <end position="294"/>
    </location>
</feature>
<dbReference type="Pfam" id="PF00916">
    <property type="entry name" value="Sulfate_transp"/>
    <property type="match status" value="1"/>
</dbReference>
<dbReference type="RefSeq" id="WP_379074288.1">
    <property type="nucleotide sequence ID" value="NZ_JBHTJW010000002.1"/>
</dbReference>
<dbReference type="Gene3D" id="3.30.750.24">
    <property type="entry name" value="STAS domain"/>
    <property type="match status" value="1"/>
</dbReference>
<sequence length="575" mass="61065">MSTAMLTRLAHYVPALRWGRHYRREQAMHDLMAALTVTLMLVPQALAYAILAGLPPQVGLYASLLPLIVYALLGTSATLAVGPVAVAALMTATAVAPYSAQSPALGLQAALILACLSGLFLVLAGMFKLGFLANFLSHPVMSGFIAGASLVIASSQLPTLLGIQAEGSHVLALWQSMLGQWPQIHLATAMLSVLTLLLLVLARRQGQSLLLSLGCSPFWAQALVRAVPALLVLIGTIAMHAGWALLTGVRTVGQIPAGLPALALPHGSLAMWQSLLAPALLISIIGTVESISVAQSLAMKRRERIDPDQELIALGGANLAASLSGGQPVTGGVSRSVVNMDAGAQTPAAGLFTALGMWLATVFLASWLSALPRFILASTIIVAVMSLVDGRVFIETWRRNRSDFAALLVTFMITLLVDIEHGISAGVLLSMAMHLYRSSRPHIAIVGQVPGTEHFRNVARHAVSVCPDVITLRVDESLYFANARYLEQKVLEVVADNPALKHVILMCSAVNEVDGSALEVLEVINHHLSALGIGFHLSEVKGPVMDMLQHAPLRQQLNGKIYLTQHQAYAALSCH</sequence>
<feature type="transmembrane region" description="Helical" evidence="5">
    <location>
        <begin position="406"/>
        <end position="436"/>
    </location>
</feature>
<dbReference type="CDD" id="cd07042">
    <property type="entry name" value="STAS_SulP_like_sulfate_transporter"/>
    <property type="match status" value="1"/>
</dbReference>
<dbReference type="InterPro" id="IPR002645">
    <property type="entry name" value="STAS_dom"/>
</dbReference>
<keyword evidence="2 5" id="KW-0812">Transmembrane</keyword>
<dbReference type="InterPro" id="IPR001902">
    <property type="entry name" value="SLC26A/SulP_fam"/>
</dbReference>
<dbReference type="EMBL" id="JBHTJW010000002">
    <property type="protein sequence ID" value="MFD0929025.1"/>
    <property type="molecule type" value="Genomic_DNA"/>
</dbReference>
<dbReference type="SUPFAM" id="SSF52091">
    <property type="entry name" value="SpoIIaa-like"/>
    <property type="match status" value="1"/>
</dbReference>
<evidence type="ECO:0000256" key="1">
    <source>
        <dbReference type="ARBA" id="ARBA00004141"/>
    </source>
</evidence>
<dbReference type="PROSITE" id="PS50801">
    <property type="entry name" value="STAS"/>
    <property type="match status" value="1"/>
</dbReference>
<evidence type="ECO:0000256" key="3">
    <source>
        <dbReference type="ARBA" id="ARBA00022989"/>
    </source>
</evidence>
<feature type="transmembrane region" description="Helical" evidence="5">
    <location>
        <begin position="183"/>
        <end position="202"/>
    </location>
</feature>
<dbReference type="Pfam" id="PF01740">
    <property type="entry name" value="STAS"/>
    <property type="match status" value="1"/>
</dbReference>
<dbReference type="Proteomes" id="UP001597106">
    <property type="component" value="Unassembled WGS sequence"/>
</dbReference>
<comment type="subcellular location">
    <subcellularLocation>
        <location evidence="1">Membrane</location>
        <topology evidence="1">Multi-pass membrane protein</topology>
    </subcellularLocation>
</comment>
<feature type="transmembrane region" description="Helical" evidence="5">
    <location>
        <begin position="139"/>
        <end position="163"/>
    </location>
</feature>
<feature type="transmembrane region" description="Helical" evidence="5">
    <location>
        <begin position="105"/>
        <end position="127"/>
    </location>
</feature>
<comment type="caution">
    <text evidence="7">The sequence shown here is derived from an EMBL/GenBank/DDBJ whole genome shotgun (WGS) entry which is preliminary data.</text>
</comment>
<protein>
    <submittedName>
        <fullName evidence="7">SulP family inorganic anion transporter</fullName>
    </submittedName>
</protein>
<gene>
    <name evidence="7" type="ORF">ACFQ1T_04450</name>
</gene>
<keyword evidence="8" id="KW-1185">Reference proteome</keyword>
<evidence type="ECO:0000313" key="8">
    <source>
        <dbReference type="Proteomes" id="UP001597106"/>
    </source>
</evidence>
<name>A0ABW3GH24_9PROT</name>
<feature type="transmembrane region" description="Helical" evidence="5">
    <location>
        <begin position="223"/>
        <end position="246"/>
    </location>
</feature>
<organism evidence="7 8">
    <name type="scientific">Methylophilus glucosoxydans</name>
    <dbReference type="NCBI Taxonomy" id="752553"/>
    <lineage>
        <taxon>Bacteria</taxon>
        <taxon>Pseudomonadati</taxon>
        <taxon>Pseudomonadota</taxon>
        <taxon>Betaproteobacteria</taxon>
        <taxon>Nitrosomonadales</taxon>
        <taxon>Methylophilaceae</taxon>
        <taxon>Methylophilus</taxon>
    </lineage>
</organism>
<dbReference type="InterPro" id="IPR011547">
    <property type="entry name" value="SLC26A/SulP_dom"/>
</dbReference>
<keyword evidence="3 5" id="KW-1133">Transmembrane helix</keyword>
<dbReference type="NCBIfam" id="TIGR00815">
    <property type="entry name" value="sulP"/>
    <property type="match status" value="1"/>
</dbReference>
<accession>A0ABW3GH24</accession>
<evidence type="ECO:0000256" key="4">
    <source>
        <dbReference type="ARBA" id="ARBA00023136"/>
    </source>
</evidence>
<evidence type="ECO:0000313" key="7">
    <source>
        <dbReference type="EMBL" id="MFD0929025.1"/>
    </source>
</evidence>
<keyword evidence="4 5" id="KW-0472">Membrane</keyword>
<dbReference type="PANTHER" id="PTHR11814">
    <property type="entry name" value="SULFATE TRANSPORTER"/>
    <property type="match status" value="1"/>
</dbReference>
<reference evidence="8" key="1">
    <citation type="journal article" date="2019" name="Int. J. Syst. Evol. Microbiol.">
        <title>The Global Catalogue of Microorganisms (GCM) 10K type strain sequencing project: providing services to taxonomists for standard genome sequencing and annotation.</title>
        <authorList>
            <consortium name="The Broad Institute Genomics Platform"/>
            <consortium name="The Broad Institute Genome Sequencing Center for Infectious Disease"/>
            <person name="Wu L."/>
            <person name="Ma J."/>
        </authorList>
    </citation>
    <scope>NUCLEOTIDE SEQUENCE [LARGE SCALE GENOMIC DNA]</scope>
    <source>
        <strain evidence="8">CCUG 59685</strain>
    </source>
</reference>
<feature type="transmembrane region" description="Helical" evidence="5">
    <location>
        <begin position="374"/>
        <end position="394"/>
    </location>
</feature>
<feature type="transmembrane region" description="Helical" evidence="5">
    <location>
        <begin position="348"/>
        <end position="368"/>
    </location>
</feature>